<dbReference type="InterPro" id="IPR006016">
    <property type="entry name" value="UspA"/>
</dbReference>
<dbReference type="EMBL" id="WMIB01000016">
    <property type="protein sequence ID" value="MTH54630.1"/>
    <property type="molecule type" value="Genomic_DNA"/>
</dbReference>
<feature type="domain" description="UspA" evidence="2">
    <location>
        <begin position="94"/>
        <end position="186"/>
    </location>
</feature>
<organism evidence="3 4">
    <name type="scientific">Metabacillus mangrovi</name>
    <dbReference type="NCBI Taxonomy" id="1491830"/>
    <lineage>
        <taxon>Bacteria</taxon>
        <taxon>Bacillati</taxon>
        <taxon>Bacillota</taxon>
        <taxon>Bacilli</taxon>
        <taxon>Bacillales</taxon>
        <taxon>Bacillaceae</taxon>
        <taxon>Metabacillus</taxon>
    </lineage>
</organism>
<dbReference type="PANTHER" id="PTHR46268">
    <property type="entry name" value="STRESS RESPONSE PROTEIN NHAX"/>
    <property type="match status" value="1"/>
</dbReference>
<dbReference type="Pfam" id="PF00582">
    <property type="entry name" value="Usp"/>
    <property type="match status" value="2"/>
</dbReference>
<dbReference type="AlphaFoldDB" id="A0A7X2V5N4"/>
<comment type="similarity">
    <text evidence="1">Belongs to the universal stress protein A family.</text>
</comment>
<reference evidence="3 4" key="1">
    <citation type="journal article" date="2017" name="Int. J. Syst. Evol. Microbiol.">
        <title>Bacillus mangrovi sp. nov., isolated from a sediment sample from a mangrove forest.</title>
        <authorList>
            <person name="Gupta V."/>
            <person name="Singh P.K."/>
            <person name="Korpole S."/>
            <person name="Tanuku N.R.S."/>
            <person name="Pinnaka A.K."/>
        </authorList>
    </citation>
    <scope>NUCLEOTIDE SEQUENCE [LARGE SCALE GENOMIC DNA]</scope>
    <source>
        <strain evidence="3 4">KCTC 33872</strain>
    </source>
</reference>
<dbReference type="CDD" id="cd00293">
    <property type="entry name" value="USP-like"/>
    <property type="match status" value="1"/>
</dbReference>
<sequence length="186" mass="19999">MVKLKKDVGRLNMIRHLLVAFNGTDDSREALSAGISLSKQLNAHLSVLHVYENENEGGQALTASSAQPFFANRLSGDGLTNYPMPPVSDPRNETRIDEAAGEQYADRETNHAAAEAESILRDNKIHGEVKVMGGNPSDSILSYAEEVGADMIIVGHRGVSGFKKLVSSSVSDKVTKESVIPVLIAK</sequence>
<evidence type="ECO:0000259" key="2">
    <source>
        <dbReference type="Pfam" id="PF00582"/>
    </source>
</evidence>
<evidence type="ECO:0000313" key="3">
    <source>
        <dbReference type="EMBL" id="MTH54630.1"/>
    </source>
</evidence>
<dbReference type="PRINTS" id="PR01438">
    <property type="entry name" value="UNVRSLSTRESS"/>
</dbReference>
<dbReference type="InterPro" id="IPR006015">
    <property type="entry name" value="Universal_stress_UspA"/>
</dbReference>
<dbReference type="SUPFAM" id="SSF52402">
    <property type="entry name" value="Adenine nucleotide alpha hydrolases-like"/>
    <property type="match status" value="1"/>
</dbReference>
<dbReference type="PANTHER" id="PTHR46268:SF6">
    <property type="entry name" value="UNIVERSAL STRESS PROTEIN UP12"/>
    <property type="match status" value="1"/>
</dbReference>
<dbReference type="Proteomes" id="UP000434639">
    <property type="component" value="Unassembled WGS sequence"/>
</dbReference>
<dbReference type="OrthoDB" id="2426295at2"/>
<evidence type="ECO:0000256" key="1">
    <source>
        <dbReference type="ARBA" id="ARBA00008791"/>
    </source>
</evidence>
<accession>A0A7X2V5N4</accession>
<keyword evidence="4" id="KW-1185">Reference proteome</keyword>
<evidence type="ECO:0000313" key="4">
    <source>
        <dbReference type="Proteomes" id="UP000434639"/>
    </source>
</evidence>
<dbReference type="Gene3D" id="3.40.50.620">
    <property type="entry name" value="HUPs"/>
    <property type="match status" value="1"/>
</dbReference>
<protein>
    <recommendedName>
        <fullName evidence="2">UspA domain-containing protein</fullName>
    </recommendedName>
</protein>
<dbReference type="InterPro" id="IPR014729">
    <property type="entry name" value="Rossmann-like_a/b/a_fold"/>
</dbReference>
<gene>
    <name evidence="3" type="ORF">GKZ89_14595</name>
</gene>
<proteinExistence type="inferred from homology"/>
<feature type="domain" description="UspA" evidence="2">
    <location>
        <begin position="13"/>
        <end position="67"/>
    </location>
</feature>
<comment type="caution">
    <text evidence="3">The sequence shown here is derived from an EMBL/GenBank/DDBJ whole genome shotgun (WGS) entry which is preliminary data.</text>
</comment>
<name>A0A7X2V5N4_9BACI</name>